<gene>
    <name evidence="1" type="ORF">WICPIJ_009040</name>
</gene>
<dbReference type="EMBL" id="JAEUBG010005199">
    <property type="protein sequence ID" value="KAH3677005.1"/>
    <property type="molecule type" value="Genomic_DNA"/>
</dbReference>
<comment type="caution">
    <text evidence="1">The sequence shown here is derived from an EMBL/GenBank/DDBJ whole genome shotgun (WGS) entry which is preliminary data.</text>
</comment>
<dbReference type="AlphaFoldDB" id="A0A9P8PST2"/>
<proteinExistence type="predicted"/>
<organism evidence="1 2">
    <name type="scientific">Wickerhamomyces pijperi</name>
    <name type="common">Yeast</name>
    <name type="synonym">Pichia pijperi</name>
    <dbReference type="NCBI Taxonomy" id="599730"/>
    <lineage>
        <taxon>Eukaryota</taxon>
        <taxon>Fungi</taxon>
        <taxon>Dikarya</taxon>
        <taxon>Ascomycota</taxon>
        <taxon>Saccharomycotina</taxon>
        <taxon>Saccharomycetes</taxon>
        <taxon>Phaffomycetales</taxon>
        <taxon>Wickerhamomycetaceae</taxon>
        <taxon>Wickerhamomyces</taxon>
    </lineage>
</organism>
<dbReference type="Proteomes" id="UP000774326">
    <property type="component" value="Unassembled WGS sequence"/>
</dbReference>
<accession>A0A9P8PST2</accession>
<reference evidence="1" key="2">
    <citation type="submission" date="2021-01" db="EMBL/GenBank/DDBJ databases">
        <authorList>
            <person name="Schikora-Tamarit M.A."/>
        </authorList>
    </citation>
    <scope>NUCLEOTIDE SEQUENCE</scope>
    <source>
        <strain evidence="1">CBS2887</strain>
    </source>
</reference>
<sequence>MLPYENAAIKITTPDFIDASRHLFINIHSFFPDQSKGILNANYNIRDIIQPNGFSAEAISIPQLNTLRNDWPNNTTKRFVLNSVNLDAAALSDLQNFEEKDCSYVGCDLSKMSSNLLSILTQFLTLSRSS</sequence>
<reference evidence="1" key="1">
    <citation type="journal article" date="2021" name="Open Biol.">
        <title>Shared evolutionary footprints suggest mitochondrial oxidative damage underlies multiple complex I losses in fungi.</title>
        <authorList>
            <person name="Schikora-Tamarit M.A."/>
            <person name="Marcet-Houben M."/>
            <person name="Nosek J."/>
            <person name="Gabaldon T."/>
        </authorList>
    </citation>
    <scope>NUCLEOTIDE SEQUENCE</scope>
    <source>
        <strain evidence="1">CBS2887</strain>
    </source>
</reference>
<name>A0A9P8PST2_WICPI</name>
<protein>
    <submittedName>
        <fullName evidence="1">Uncharacterized protein</fullName>
    </submittedName>
</protein>
<evidence type="ECO:0000313" key="2">
    <source>
        <dbReference type="Proteomes" id="UP000774326"/>
    </source>
</evidence>
<keyword evidence="2" id="KW-1185">Reference proteome</keyword>
<evidence type="ECO:0000313" key="1">
    <source>
        <dbReference type="EMBL" id="KAH3677005.1"/>
    </source>
</evidence>